<evidence type="ECO:0000256" key="1">
    <source>
        <dbReference type="SAM" id="Phobius"/>
    </source>
</evidence>
<protein>
    <submittedName>
        <fullName evidence="3">Hypothetical_protein</fullName>
    </submittedName>
</protein>
<keyword evidence="1" id="KW-0472">Membrane</keyword>
<evidence type="ECO:0000313" key="3">
    <source>
        <dbReference type="EMBL" id="CAL6045558.1"/>
    </source>
</evidence>
<comment type="caution">
    <text evidence="2">The sequence shown here is derived from an EMBL/GenBank/DDBJ whole genome shotgun (WGS) entry which is preliminary data.</text>
</comment>
<dbReference type="EMBL" id="CAXDID020000164">
    <property type="protein sequence ID" value="CAL6045558.1"/>
    <property type="molecule type" value="Genomic_DNA"/>
</dbReference>
<keyword evidence="4" id="KW-1185">Reference proteome</keyword>
<feature type="transmembrane region" description="Helical" evidence="1">
    <location>
        <begin position="40"/>
        <end position="64"/>
    </location>
</feature>
<reference evidence="3 4" key="2">
    <citation type="submission" date="2024-07" db="EMBL/GenBank/DDBJ databases">
        <authorList>
            <person name="Akdeniz Z."/>
        </authorList>
    </citation>
    <scope>NUCLEOTIDE SEQUENCE [LARGE SCALE GENOMIC DNA]</scope>
</reference>
<keyword evidence="1" id="KW-1133">Transmembrane helix</keyword>
<proteinExistence type="predicted"/>
<reference evidence="2" key="1">
    <citation type="submission" date="2023-06" db="EMBL/GenBank/DDBJ databases">
        <authorList>
            <person name="Kurt Z."/>
        </authorList>
    </citation>
    <scope>NUCLEOTIDE SEQUENCE</scope>
</reference>
<keyword evidence="1" id="KW-0812">Transmembrane</keyword>
<accession>A0AA86Q1W4</accession>
<dbReference type="Proteomes" id="UP001642409">
    <property type="component" value="Unassembled WGS sequence"/>
</dbReference>
<dbReference type="EMBL" id="CATOUU010000793">
    <property type="protein sequence ID" value="CAI9949116.1"/>
    <property type="molecule type" value="Genomic_DNA"/>
</dbReference>
<sequence length="114" mass="13198">MGYEYCYYTESYCHSNCTKKYCKYNLTNALYCCSNSSTDWMYWVFGAIGVVALIVLVIIIWGLCEKRKLKYQKLAVDETDKLLKQQQTAEPQVQYSVPVQNETISVINPPQDVI</sequence>
<gene>
    <name evidence="2" type="ORF">HINF_LOCUS36761</name>
    <name evidence="3" type="ORF">HINF_LOCUS41146</name>
</gene>
<organism evidence="2">
    <name type="scientific">Hexamita inflata</name>
    <dbReference type="NCBI Taxonomy" id="28002"/>
    <lineage>
        <taxon>Eukaryota</taxon>
        <taxon>Metamonada</taxon>
        <taxon>Diplomonadida</taxon>
        <taxon>Hexamitidae</taxon>
        <taxon>Hexamitinae</taxon>
        <taxon>Hexamita</taxon>
    </lineage>
</organism>
<evidence type="ECO:0000313" key="4">
    <source>
        <dbReference type="Proteomes" id="UP001642409"/>
    </source>
</evidence>
<dbReference type="AlphaFoldDB" id="A0AA86Q1W4"/>
<name>A0AA86Q1W4_9EUKA</name>
<evidence type="ECO:0000313" key="2">
    <source>
        <dbReference type="EMBL" id="CAI9949116.1"/>
    </source>
</evidence>